<dbReference type="InterPro" id="IPR035965">
    <property type="entry name" value="PAS-like_dom_sf"/>
</dbReference>
<dbReference type="InterPro" id="IPR003661">
    <property type="entry name" value="HisK_dim/P_dom"/>
</dbReference>
<feature type="domain" description="Response regulatory" evidence="8">
    <location>
        <begin position="9"/>
        <end position="123"/>
    </location>
</feature>
<dbReference type="SUPFAM" id="SSF55874">
    <property type="entry name" value="ATPase domain of HSP90 chaperone/DNA topoisomerase II/histidine kinase"/>
    <property type="match status" value="1"/>
</dbReference>
<dbReference type="Pfam" id="PF08448">
    <property type="entry name" value="PAS_4"/>
    <property type="match status" value="1"/>
</dbReference>
<dbReference type="SMART" id="SM00388">
    <property type="entry name" value="HisKA"/>
    <property type="match status" value="1"/>
</dbReference>
<evidence type="ECO:0000313" key="10">
    <source>
        <dbReference type="EMBL" id="MBV0923147.1"/>
    </source>
</evidence>
<comment type="caution">
    <text evidence="6">Lacks conserved residue(s) required for the propagation of feature annotation.</text>
</comment>
<keyword evidence="5" id="KW-0902">Two-component regulatory system</keyword>
<reference evidence="10 11" key="1">
    <citation type="submission" date="2021-06" db="EMBL/GenBank/DDBJ databases">
        <title>New haloarchaea isolates fom saline soil.</title>
        <authorList>
            <person name="Duran-Viseras A."/>
            <person name="Sanchez-Porro C.S."/>
            <person name="Ventosa A."/>
        </authorList>
    </citation>
    <scope>NUCLEOTIDE SEQUENCE [LARGE SCALE GENOMIC DNA]</scope>
    <source>
        <strain evidence="10 11">JCM 183640</strain>
    </source>
</reference>
<comment type="caution">
    <text evidence="10">The sequence shown here is derived from an EMBL/GenBank/DDBJ whole genome shotgun (WGS) entry which is preliminary data.</text>
</comment>
<dbReference type="EC" id="2.7.13.3" evidence="2"/>
<keyword evidence="11" id="KW-1185">Reference proteome</keyword>
<name>A0A8J7Y2U0_9EURY</name>
<dbReference type="InterPro" id="IPR005467">
    <property type="entry name" value="His_kinase_dom"/>
</dbReference>
<evidence type="ECO:0000313" key="11">
    <source>
        <dbReference type="Proteomes" id="UP000766550"/>
    </source>
</evidence>
<evidence type="ECO:0000259" key="8">
    <source>
        <dbReference type="PROSITE" id="PS50110"/>
    </source>
</evidence>
<dbReference type="InterPro" id="IPR000700">
    <property type="entry name" value="PAS-assoc_C"/>
</dbReference>
<dbReference type="Gene3D" id="3.40.50.2300">
    <property type="match status" value="1"/>
</dbReference>
<dbReference type="CDD" id="cd00082">
    <property type="entry name" value="HisKA"/>
    <property type="match status" value="1"/>
</dbReference>
<evidence type="ECO:0000256" key="2">
    <source>
        <dbReference type="ARBA" id="ARBA00012438"/>
    </source>
</evidence>
<dbReference type="EMBL" id="JAHQXF010000001">
    <property type="protein sequence ID" value="MBV0923147.1"/>
    <property type="molecule type" value="Genomic_DNA"/>
</dbReference>
<dbReference type="InterPro" id="IPR011006">
    <property type="entry name" value="CheY-like_superfamily"/>
</dbReference>
<dbReference type="Pfam" id="PF00512">
    <property type="entry name" value="HisKA"/>
    <property type="match status" value="1"/>
</dbReference>
<dbReference type="SUPFAM" id="SSF55785">
    <property type="entry name" value="PYP-like sensor domain (PAS domain)"/>
    <property type="match status" value="1"/>
</dbReference>
<dbReference type="InterPro" id="IPR036890">
    <property type="entry name" value="HATPase_C_sf"/>
</dbReference>
<evidence type="ECO:0000256" key="1">
    <source>
        <dbReference type="ARBA" id="ARBA00000085"/>
    </source>
</evidence>
<evidence type="ECO:0000256" key="4">
    <source>
        <dbReference type="ARBA" id="ARBA00022777"/>
    </source>
</evidence>
<dbReference type="Proteomes" id="UP000766550">
    <property type="component" value="Unassembled WGS sequence"/>
</dbReference>
<dbReference type="InterPro" id="IPR050736">
    <property type="entry name" value="Sensor_HK_Regulatory"/>
</dbReference>
<keyword evidence="3" id="KW-0808">Transferase</keyword>
<evidence type="ECO:0000259" key="7">
    <source>
        <dbReference type="PROSITE" id="PS50109"/>
    </source>
</evidence>
<protein>
    <recommendedName>
        <fullName evidence="2">histidine kinase</fullName>
        <ecNumber evidence="2">2.7.13.3</ecNumber>
    </recommendedName>
</protein>
<dbReference type="Gene3D" id="3.30.450.20">
    <property type="entry name" value="PAS domain"/>
    <property type="match status" value="1"/>
</dbReference>
<evidence type="ECO:0000256" key="3">
    <source>
        <dbReference type="ARBA" id="ARBA00022679"/>
    </source>
</evidence>
<dbReference type="Gene3D" id="3.30.565.10">
    <property type="entry name" value="Histidine kinase-like ATPase, C-terminal domain"/>
    <property type="match status" value="1"/>
</dbReference>
<dbReference type="SUPFAM" id="SSF47384">
    <property type="entry name" value="Homodimeric domain of signal transducing histidine kinase"/>
    <property type="match status" value="1"/>
</dbReference>
<dbReference type="Gene3D" id="1.10.287.130">
    <property type="match status" value="1"/>
</dbReference>
<keyword evidence="4" id="KW-0418">Kinase</keyword>
<dbReference type="RefSeq" id="WP_162316298.1">
    <property type="nucleotide sequence ID" value="NZ_JAHQXF010000001.1"/>
</dbReference>
<feature type="domain" description="Histidine kinase" evidence="7">
    <location>
        <begin position="304"/>
        <end position="495"/>
    </location>
</feature>
<dbReference type="PROSITE" id="PS50109">
    <property type="entry name" value="HIS_KIN"/>
    <property type="match status" value="1"/>
</dbReference>
<dbReference type="PROSITE" id="PS50110">
    <property type="entry name" value="RESPONSE_REGULATORY"/>
    <property type="match status" value="1"/>
</dbReference>
<dbReference type="InterPro" id="IPR003594">
    <property type="entry name" value="HATPase_dom"/>
</dbReference>
<feature type="domain" description="PAC" evidence="9">
    <location>
        <begin position="229"/>
        <end position="293"/>
    </location>
</feature>
<dbReference type="AlphaFoldDB" id="A0A8J7Y2U0"/>
<dbReference type="InterPro" id="IPR001789">
    <property type="entry name" value="Sig_transdc_resp-reg_receiver"/>
</dbReference>
<dbReference type="PANTHER" id="PTHR43711:SF1">
    <property type="entry name" value="HISTIDINE KINASE 1"/>
    <property type="match status" value="1"/>
</dbReference>
<gene>
    <name evidence="10" type="ORF">KTS45_02945</name>
</gene>
<accession>A0A8J7Y2U0</accession>
<organism evidence="10 11">
    <name type="scientific">Haloarcula limicola</name>
    <dbReference type="NCBI Taxonomy" id="1429915"/>
    <lineage>
        <taxon>Archaea</taxon>
        <taxon>Methanobacteriati</taxon>
        <taxon>Methanobacteriota</taxon>
        <taxon>Stenosarchaea group</taxon>
        <taxon>Halobacteria</taxon>
        <taxon>Halobacteriales</taxon>
        <taxon>Haloarculaceae</taxon>
        <taxon>Haloarcula</taxon>
    </lineage>
</organism>
<dbReference type="InterPro" id="IPR036097">
    <property type="entry name" value="HisK_dim/P_sf"/>
</dbReference>
<dbReference type="SMART" id="SM00387">
    <property type="entry name" value="HATPase_c"/>
    <property type="match status" value="1"/>
</dbReference>
<dbReference type="PROSITE" id="PS50113">
    <property type="entry name" value="PAC"/>
    <property type="match status" value="1"/>
</dbReference>
<comment type="catalytic activity">
    <reaction evidence="1">
        <text>ATP + protein L-histidine = ADP + protein N-phospho-L-histidine.</text>
        <dbReference type="EC" id="2.7.13.3"/>
    </reaction>
</comment>
<proteinExistence type="predicted"/>
<dbReference type="Pfam" id="PF02518">
    <property type="entry name" value="HATPase_c"/>
    <property type="match status" value="1"/>
</dbReference>
<sequence length="504" mass="55356">MGSDDVASHLLYLDANAVRTEQGARELERRSDATVYTADSAEAALERLAWPDIDCLVIGHDPDRFDGIDAAERIGAAHPCLPVVLFSRAGDEAAARAVGTDIDEFVVHDGPDAFETLAATAVEVAVESRIDTDHETDEIDPTAAPNVDEATVDRMLEQGLDSAELTELLHKSRLFDSIFGSIPVHLYVKDDQARHQYVSSGYFEESVDDFLGNTDPEIGIVANRHARRAYVEDKYVIEEGEPVLDKVEYLPMLDQWNLTSKVPWHGPDGEVVGLIGVTRDISERKERQEQVRRQNERLNRFADMLSHDIRNPLQVAQSRLDLARDTGEETHLDAAESALERIAELIEDVLALARQGQEVVAPSPVDADDVVDVTWAAVDAPDATVERVTPLGTIMGDESRLRQLTANLFRNAIEHGGPTVTVRIGRLDRHEGFFVEDDGPGFPDIDDEALFEAGYTTTHHGTGFGLSIVREIAEAHDWTVAATAGSDGGARVEFRGVERPTEGE</sequence>
<dbReference type="GO" id="GO:0000155">
    <property type="term" value="F:phosphorelay sensor kinase activity"/>
    <property type="evidence" value="ECO:0007669"/>
    <property type="project" value="InterPro"/>
</dbReference>
<evidence type="ECO:0000259" key="9">
    <source>
        <dbReference type="PROSITE" id="PS50113"/>
    </source>
</evidence>
<evidence type="ECO:0000256" key="6">
    <source>
        <dbReference type="PROSITE-ProRule" id="PRU00169"/>
    </source>
</evidence>
<evidence type="ECO:0000256" key="5">
    <source>
        <dbReference type="ARBA" id="ARBA00023012"/>
    </source>
</evidence>
<dbReference type="InterPro" id="IPR013656">
    <property type="entry name" value="PAS_4"/>
</dbReference>
<dbReference type="OrthoDB" id="8127at2157"/>
<dbReference type="SUPFAM" id="SSF52172">
    <property type="entry name" value="CheY-like"/>
    <property type="match status" value="1"/>
</dbReference>
<dbReference type="PANTHER" id="PTHR43711">
    <property type="entry name" value="TWO-COMPONENT HISTIDINE KINASE"/>
    <property type="match status" value="1"/>
</dbReference>